<dbReference type="Proteomes" id="UP000027981">
    <property type="component" value="Chromosome"/>
</dbReference>
<accession>A0A075LVS5</accession>
<dbReference type="InterPro" id="IPR015422">
    <property type="entry name" value="PyrdxlP-dep_Trfase_small"/>
</dbReference>
<dbReference type="GO" id="GO:0004760">
    <property type="term" value="F:L-serine-pyruvate transaminase activity"/>
    <property type="evidence" value="ECO:0007669"/>
    <property type="project" value="TreeGrafter"/>
</dbReference>
<name>A0A075LVS5_9EURY</name>
<dbReference type="InterPro" id="IPR015421">
    <property type="entry name" value="PyrdxlP-dep_Trfase_major"/>
</dbReference>
<dbReference type="PANTHER" id="PTHR21152">
    <property type="entry name" value="AMINOTRANSFERASE CLASS V"/>
    <property type="match status" value="1"/>
</dbReference>
<dbReference type="RefSeq" id="WP_048165751.1">
    <property type="nucleotide sequence ID" value="NZ_CP006019.1"/>
</dbReference>
<sequence length="379" mass="42307">MQFEDAYKEVYEIVKPKYKLFTAGPVACFPEVLEIMKVQMFSHRAKEYKEIHVDTLKRLSDFLEAKNGEIILFPSSGTAFMEAAVRNTIPRGGKVLVTIIGAFGKRFKEVVEANGRKAITLEYEPGKAVKPEDLDEALKKNPDVEAVTITYNETSTGVLNPLPELAKVVKEHDKLLFVDAVSAMGGADIKFDEWGIDLVFGSSQKAFGVPPGLAVAAVSERVFEIAEKMEEKGWYLDLPLYKKFNATKKGTPSTPPMPQIFGLNVVLRIIEKMGGKEEWLGMYAKRSQMIREGVKEMGLSVLAEPGYESPTITAVVVPEGMKGEDVYNTMRERGFELAKGYGAGIKEKTFRIGNMGYMTFEDIQEMLSNLREVIEELKD</sequence>
<evidence type="ECO:0000259" key="8">
    <source>
        <dbReference type="Pfam" id="PF00266"/>
    </source>
</evidence>
<dbReference type="PIRSF" id="PIRSF000524">
    <property type="entry name" value="SPT"/>
    <property type="match status" value="1"/>
</dbReference>
<keyword evidence="5" id="KW-0663">Pyridoxal phosphate</keyword>
<dbReference type="Gene3D" id="3.40.640.10">
    <property type="entry name" value="Type I PLP-dependent aspartate aminotransferase-like (Major domain)"/>
    <property type="match status" value="1"/>
</dbReference>
<keyword evidence="10" id="KW-1185">Reference proteome</keyword>
<dbReference type="PROSITE" id="PS00595">
    <property type="entry name" value="AA_TRANSFER_CLASS_5"/>
    <property type="match status" value="1"/>
</dbReference>
<feature type="domain" description="Aminotransferase class V" evidence="8">
    <location>
        <begin position="40"/>
        <end position="365"/>
    </location>
</feature>
<evidence type="ECO:0000313" key="9">
    <source>
        <dbReference type="EMBL" id="AIF70281.1"/>
    </source>
</evidence>
<dbReference type="GeneID" id="24843003"/>
<dbReference type="InterPro" id="IPR024169">
    <property type="entry name" value="SP_NH2Trfase/AEP_transaminase"/>
</dbReference>
<dbReference type="GO" id="GO:0019265">
    <property type="term" value="P:glycine biosynthetic process, by transamination of glyoxylate"/>
    <property type="evidence" value="ECO:0007669"/>
    <property type="project" value="TreeGrafter"/>
</dbReference>
<proteinExistence type="inferred from homology"/>
<dbReference type="GO" id="GO:0008453">
    <property type="term" value="F:alanine-glyoxylate transaminase activity"/>
    <property type="evidence" value="ECO:0007669"/>
    <property type="project" value="TreeGrafter"/>
</dbReference>
<dbReference type="InterPro" id="IPR015424">
    <property type="entry name" value="PyrdxlP-dep_Trfase"/>
</dbReference>
<dbReference type="eggNOG" id="arCOG00082">
    <property type="taxonomic scope" value="Archaea"/>
</dbReference>
<dbReference type="InterPro" id="IPR020578">
    <property type="entry name" value="Aminotrans_V_PyrdxlP_BS"/>
</dbReference>
<dbReference type="EMBL" id="CP006019">
    <property type="protein sequence ID" value="AIF70281.1"/>
    <property type="molecule type" value="Genomic_DNA"/>
</dbReference>
<keyword evidence="4 9" id="KW-0808">Transferase</keyword>
<dbReference type="STRING" id="1343739.PAP_09530"/>
<reference evidence="10" key="1">
    <citation type="submission" date="2013-06" db="EMBL/GenBank/DDBJ databases">
        <title>Complete Genome Sequence of Hyperthermophilic Palaeococcus pacificus DY20341T, Isolated from a Deep-Sea Hydrothermal Sediments.</title>
        <authorList>
            <person name="Zeng X."/>
            <person name="Shao Z."/>
        </authorList>
    </citation>
    <scope>NUCLEOTIDE SEQUENCE [LARGE SCALE GENOMIC DNA]</scope>
    <source>
        <strain evidence="10">DY20341</strain>
    </source>
</reference>
<comment type="cofactor">
    <cofactor evidence="1 7">
        <name>pyridoxal 5'-phosphate</name>
        <dbReference type="ChEBI" id="CHEBI:597326"/>
    </cofactor>
</comment>
<keyword evidence="3 9" id="KW-0032">Aminotransferase</keyword>
<dbReference type="Gene3D" id="3.90.1150.10">
    <property type="entry name" value="Aspartate Aminotransferase, domain 1"/>
    <property type="match status" value="1"/>
</dbReference>
<evidence type="ECO:0000256" key="3">
    <source>
        <dbReference type="ARBA" id="ARBA00022576"/>
    </source>
</evidence>
<evidence type="ECO:0000256" key="6">
    <source>
        <dbReference type="RuleBase" id="RU004075"/>
    </source>
</evidence>
<protein>
    <submittedName>
        <fullName evidence="9">Aspartate aminotransferase</fullName>
    </submittedName>
</protein>
<evidence type="ECO:0000256" key="1">
    <source>
        <dbReference type="ARBA" id="ARBA00001933"/>
    </source>
</evidence>
<dbReference type="PANTHER" id="PTHR21152:SF24">
    <property type="entry name" value="ALANINE--GLYOXYLATE AMINOTRANSFERASE 1"/>
    <property type="match status" value="1"/>
</dbReference>
<dbReference type="AlphaFoldDB" id="A0A075LVS5"/>
<comment type="similarity">
    <text evidence="2 6">Belongs to the class-V pyridoxal-phosphate-dependent aminotransferase family.</text>
</comment>
<dbReference type="InterPro" id="IPR000192">
    <property type="entry name" value="Aminotrans_V_dom"/>
</dbReference>
<dbReference type="OrthoDB" id="35685at2157"/>
<evidence type="ECO:0000313" key="10">
    <source>
        <dbReference type="Proteomes" id="UP000027981"/>
    </source>
</evidence>
<evidence type="ECO:0000256" key="5">
    <source>
        <dbReference type="ARBA" id="ARBA00022898"/>
    </source>
</evidence>
<evidence type="ECO:0000256" key="2">
    <source>
        <dbReference type="ARBA" id="ARBA00009236"/>
    </source>
</evidence>
<dbReference type="Pfam" id="PF00266">
    <property type="entry name" value="Aminotran_5"/>
    <property type="match status" value="1"/>
</dbReference>
<dbReference type="KEGG" id="ppac:PAP_09530"/>
<dbReference type="SUPFAM" id="SSF53383">
    <property type="entry name" value="PLP-dependent transferases"/>
    <property type="match status" value="1"/>
</dbReference>
<gene>
    <name evidence="9" type="ORF">PAP_09530</name>
</gene>
<dbReference type="CDD" id="cd06451">
    <property type="entry name" value="AGAT_like"/>
    <property type="match status" value="1"/>
</dbReference>
<dbReference type="HOGENOM" id="CLU_027686_1_1_2"/>
<evidence type="ECO:0000256" key="4">
    <source>
        <dbReference type="ARBA" id="ARBA00022679"/>
    </source>
</evidence>
<organism evidence="9 10">
    <name type="scientific">Palaeococcus pacificus DY20341</name>
    <dbReference type="NCBI Taxonomy" id="1343739"/>
    <lineage>
        <taxon>Archaea</taxon>
        <taxon>Methanobacteriati</taxon>
        <taxon>Methanobacteriota</taxon>
        <taxon>Thermococci</taxon>
        <taxon>Thermococcales</taxon>
        <taxon>Thermococcaceae</taxon>
        <taxon>Palaeococcus</taxon>
    </lineage>
</organism>
<reference evidence="9 10" key="2">
    <citation type="journal article" date="2015" name="Genome Announc.">
        <title>Complete Genome Sequence of Hyperthermophilic Piezophilic Archaeon Palaeococcus pacificus DY20341T, Isolated from Deep-Sea Hydrothermal Sediments.</title>
        <authorList>
            <person name="Zeng X."/>
            <person name="Jebbar M."/>
            <person name="Shao Z."/>
        </authorList>
    </citation>
    <scope>NUCLEOTIDE SEQUENCE [LARGE SCALE GENOMIC DNA]</scope>
    <source>
        <strain evidence="9 10">DY20341</strain>
    </source>
</reference>
<evidence type="ECO:0000256" key="7">
    <source>
        <dbReference type="RuleBase" id="RU004504"/>
    </source>
</evidence>